<evidence type="ECO:0000256" key="1">
    <source>
        <dbReference type="ARBA" id="ARBA00023015"/>
    </source>
</evidence>
<dbReference type="InterPro" id="IPR050109">
    <property type="entry name" value="HTH-type_TetR-like_transc_reg"/>
</dbReference>
<dbReference type="InterPro" id="IPR023772">
    <property type="entry name" value="DNA-bd_HTH_TetR-type_CS"/>
</dbReference>
<evidence type="ECO:0000259" key="5">
    <source>
        <dbReference type="PROSITE" id="PS50977"/>
    </source>
</evidence>
<dbReference type="InterPro" id="IPR009057">
    <property type="entry name" value="Homeodomain-like_sf"/>
</dbReference>
<dbReference type="Proteomes" id="UP000199529">
    <property type="component" value="Unassembled WGS sequence"/>
</dbReference>
<evidence type="ECO:0000313" key="7">
    <source>
        <dbReference type="Proteomes" id="UP000199529"/>
    </source>
</evidence>
<accession>A0A1H3TQN6</accession>
<keyword evidence="1" id="KW-0805">Transcription regulation</keyword>
<gene>
    <name evidence="6" type="ORF">SAMN05216215_108823</name>
</gene>
<dbReference type="EMBL" id="FNOK01000088">
    <property type="protein sequence ID" value="SDZ51965.1"/>
    <property type="molecule type" value="Genomic_DNA"/>
</dbReference>
<dbReference type="SUPFAM" id="SSF46689">
    <property type="entry name" value="Homeodomain-like"/>
    <property type="match status" value="1"/>
</dbReference>
<dbReference type="STRING" id="418495.SAMN05216215_108823"/>
<feature type="DNA-binding region" description="H-T-H motif" evidence="4">
    <location>
        <begin position="50"/>
        <end position="69"/>
    </location>
</feature>
<sequence>MSRTRLGTVSTVANSGERLPLRERKKQRTRQSLIDAALDLFTERGFDGVTLDELCDSVEVSKRTFFRYFTSKEDVAMASIYDLWMRFVDELGTVEAQGRTILEMMRDALLASLEGMADEDWLRRVLLTERLGAANTSMAAHCLEFCERTMRLALKVVADRFDLPGPDDLRLRLAGDMLVSAFRHGMSDWTAQAQDGAGPHAGKRPAERDLAAHVLDAVAALNSSLTLSAPLRSTAH</sequence>
<dbReference type="GO" id="GO:0000976">
    <property type="term" value="F:transcription cis-regulatory region binding"/>
    <property type="evidence" value="ECO:0007669"/>
    <property type="project" value="TreeGrafter"/>
</dbReference>
<dbReference type="PANTHER" id="PTHR30055:SF238">
    <property type="entry name" value="MYCOFACTOCIN BIOSYNTHESIS TRANSCRIPTIONAL REGULATOR MFTR-RELATED"/>
    <property type="match status" value="1"/>
</dbReference>
<keyword evidence="2 4" id="KW-0238">DNA-binding</keyword>
<evidence type="ECO:0000313" key="6">
    <source>
        <dbReference type="EMBL" id="SDZ51965.1"/>
    </source>
</evidence>
<dbReference type="InterPro" id="IPR001647">
    <property type="entry name" value="HTH_TetR"/>
</dbReference>
<dbReference type="AlphaFoldDB" id="A0A1H3TQN6"/>
<organism evidence="6 7">
    <name type="scientific">Saccharopolyspora shandongensis</name>
    <dbReference type="NCBI Taxonomy" id="418495"/>
    <lineage>
        <taxon>Bacteria</taxon>
        <taxon>Bacillati</taxon>
        <taxon>Actinomycetota</taxon>
        <taxon>Actinomycetes</taxon>
        <taxon>Pseudonocardiales</taxon>
        <taxon>Pseudonocardiaceae</taxon>
        <taxon>Saccharopolyspora</taxon>
    </lineage>
</organism>
<keyword evidence="7" id="KW-1185">Reference proteome</keyword>
<dbReference type="PANTHER" id="PTHR30055">
    <property type="entry name" value="HTH-TYPE TRANSCRIPTIONAL REGULATOR RUTR"/>
    <property type="match status" value="1"/>
</dbReference>
<dbReference type="Pfam" id="PF00440">
    <property type="entry name" value="TetR_N"/>
    <property type="match status" value="1"/>
</dbReference>
<name>A0A1H3TQN6_9PSEU</name>
<feature type="domain" description="HTH tetR-type" evidence="5">
    <location>
        <begin position="27"/>
        <end position="87"/>
    </location>
</feature>
<dbReference type="PROSITE" id="PS50977">
    <property type="entry name" value="HTH_TETR_2"/>
    <property type="match status" value="1"/>
</dbReference>
<dbReference type="Gene3D" id="1.10.357.10">
    <property type="entry name" value="Tetracycline Repressor, domain 2"/>
    <property type="match status" value="1"/>
</dbReference>
<protein>
    <submittedName>
        <fullName evidence="6">Transcriptional regulator, TetR family</fullName>
    </submittedName>
</protein>
<evidence type="ECO:0000256" key="3">
    <source>
        <dbReference type="ARBA" id="ARBA00023163"/>
    </source>
</evidence>
<reference evidence="7" key="1">
    <citation type="submission" date="2016-10" db="EMBL/GenBank/DDBJ databases">
        <authorList>
            <person name="Varghese N."/>
            <person name="Submissions S."/>
        </authorList>
    </citation>
    <scope>NUCLEOTIDE SEQUENCE [LARGE SCALE GENOMIC DNA]</scope>
    <source>
        <strain evidence="7">CGMCC 4.3530</strain>
    </source>
</reference>
<dbReference type="PRINTS" id="PR00455">
    <property type="entry name" value="HTHTETR"/>
</dbReference>
<proteinExistence type="predicted"/>
<evidence type="ECO:0000256" key="4">
    <source>
        <dbReference type="PROSITE-ProRule" id="PRU00335"/>
    </source>
</evidence>
<dbReference type="GO" id="GO:0003700">
    <property type="term" value="F:DNA-binding transcription factor activity"/>
    <property type="evidence" value="ECO:0007669"/>
    <property type="project" value="TreeGrafter"/>
</dbReference>
<evidence type="ECO:0000256" key="2">
    <source>
        <dbReference type="ARBA" id="ARBA00023125"/>
    </source>
</evidence>
<dbReference type="PROSITE" id="PS01081">
    <property type="entry name" value="HTH_TETR_1"/>
    <property type="match status" value="1"/>
</dbReference>
<keyword evidence="3" id="KW-0804">Transcription</keyword>